<evidence type="ECO:0000259" key="2">
    <source>
        <dbReference type="Pfam" id="PF01521"/>
    </source>
</evidence>
<dbReference type="GO" id="GO:0005739">
    <property type="term" value="C:mitochondrion"/>
    <property type="evidence" value="ECO:0007669"/>
    <property type="project" value="TreeGrafter"/>
</dbReference>
<evidence type="ECO:0000313" key="3">
    <source>
        <dbReference type="EMBL" id="KAK4534466.1"/>
    </source>
</evidence>
<reference evidence="3 4" key="1">
    <citation type="submission" date="2022-07" db="EMBL/GenBank/DDBJ databases">
        <title>Genome-wide signatures of adaptation to extreme environments.</title>
        <authorList>
            <person name="Cho C.H."/>
            <person name="Yoon H.S."/>
        </authorList>
    </citation>
    <scope>NUCLEOTIDE SEQUENCE [LARGE SCALE GENOMIC DNA]</scope>
    <source>
        <strain evidence="3 4">DBV 063 E5</strain>
    </source>
</reference>
<sequence length="115" mass="12695">MAAAQKAALEITAAAARRLQRLMQTNPSSIGVRLSLKQRGCNGLSYTLTYATERRKFEEEVLTPDGTVRVLIDPRAMLHVVGTQMDFVDNELVSEFVFNNPNEKGRCGCGESFSV</sequence>
<organism evidence="3 4">
    <name type="scientific">Cyanidium caldarium</name>
    <name type="common">Red alga</name>
    <dbReference type="NCBI Taxonomy" id="2771"/>
    <lineage>
        <taxon>Eukaryota</taxon>
        <taxon>Rhodophyta</taxon>
        <taxon>Bangiophyceae</taxon>
        <taxon>Cyanidiales</taxon>
        <taxon>Cyanidiaceae</taxon>
        <taxon>Cyanidium</taxon>
    </lineage>
</organism>
<dbReference type="Pfam" id="PF01521">
    <property type="entry name" value="Fe-S_biosyn"/>
    <property type="match status" value="1"/>
</dbReference>
<dbReference type="InterPro" id="IPR035903">
    <property type="entry name" value="HesB-like_dom_sf"/>
</dbReference>
<accession>A0AAV9IQW7</accession>
<protein>
    <recommendedName>
        <fullName evidence="2">Core domain-containing protein</fullName>
    </recommendedName>
</protein>
<dbReference type="EMBL" id="JANCYW010000002">
    <property type="protein sequence ID" value="KAK4534466.1"/>
    <property type="molecule type" value="Genomic_DNA"/>
</dbReference>
<evidence type="ECO:0000313" key="4">
    <source>
        <dbReference type="Proteomes" id="UP001301350"/>
    </source>
</evidence>
<comment type="similarity">
    <text evidence="1">Belongs to the HesB/IscA family.</text>
</comment>
<comment type="caution">
    <text evidence="3">The sequence shown here is derived from an EMBL/GenBank/DDBJ whole genome shotgun (WGS) entry which is preliminary data.</text>
</comment>
<dbReference type="AlphaFoldDB" id="A0AAV9IQW7"/>
<gene>
    <name evidence="3" type="ORF">CDCA_CDCA02G0491</name>
</gene>
<keyword evidence="4" id="KW-1185">Reference proteome</keyword>
<dbReference type="Proteomes" id="UP001301350">
    <property type="component" value="Unassembled WGS sequence"/>
</dbReference>
<proteinExistence type="inferred from homology"/>
<dbReference type="Gene3D" id="2.60.300.12">
    <property type="entry name" value="HesB-like domain"/>
    <property type="match status" value="1"/>
</dbReference>
<evidence type="ECO:0000256" key="1">
    <source>
        <dbReference type="ARBA" id="ARBA00006718"/>
    </source>
</evidence>
<dbReference type="NCBIfam" id="TIGR00049">
    <property type="entry name" value="iron-sulfur cluster assembly accessory protein"/>
    <property type="match status" value="1"/>
</dbReference>
<dbReference type="FunFam" id="2.60.300.12:FF:000001">
    <property type="entry name" value="Iron-binding protein IscA"/>
    <property type="match status" value="1"/>
</dbReference>
<dbReference type="SUPFAM" id="SSF89360">
    <property type="entry name" value="HesB-like domain"/>
    <property type="match status" value="1"/>
</dbReference>
<dbReference type="PANTHER" id="PTHR10072">
    <property type="entry name" value="IRON-SULFUR CLUSTER ASSEMBLY PROTEIN"/>
    <property type="match status" value="1"/>
</dbReference>
<dbReference type="InterPro" id="IPR050322">
    <property type="entry name" value="Fe-S_cluster_asmbl/transfer"/>
</dbReference>
<dbReference type="InterPro" id="IPR000361">
    <property type="entry name" value="ATAP_core_dom"/>
</dbReference>
<dbReference type="PANTHER" id="PTHR10072:SF41">
    <property type="entry name" value="IRON-SULFUR CLUSTER ASSEMBLY 1 HOMOLOG, MITOCHONDRIAL"/>
    <property type="match status" value="1"/>
</dbReference>
<dbReference type="PROSITE" id="PS01152">
    <property type="entry name" value="HESB"/>
    <property type="match status" value="1"/>
</dbReference>
<name>A0AAV9IQW7_CYACA</name>
<feature type="domain" description="Core" evidence="2">
    <location>
        <begin position="9"/>
        <end position="111"/>
    </location>
</feature>
<dbReference type="GO" id="GO:0016226">
    <property type="term" value="P:iron-sulfur cluster assembly"/>
    <property type="evidence" value="ECO:0007669"/>
    <property type="project" value="InterPro"/>
</dbReference>
<dbReference type="GO" id="GO:0051537">
    <property type="term" value="F:2 iron, 2 sulfur cluster binding"/>
    <property type="evidence" value="ECO:0007669"/>
    <property type="project" value="TreeGrafter"/>
</dbReference>
<dbReference type="InterPro" id="IPR016092">
    <property type="entry name" value="ATAP"/>
</dbReference>
<dbReference type="InterPro" id="IPR017870">
    <property type="entry name" value="FeS_cluster_insertion_CS"/>
</dbReference>